<feature type="region of interest" description="Disordered" evidence="6">
    <location>
        <begin position="7871"/>
        <end position="7899"/>
    </location>
</feature>
<evidence type="ECO:0000313" key="9">
    <source>
        <dbReference type="EMBL" id="GBG67786.1"/>
    </source>
</evidence>
<feature type="region of interest" description="Disordered" evidence="6">
    <location>
        <begin position="3070"/>
        <end position="3093"/>
    </location>
</feature>
<dbReference type="InterPro" id="IPR006558">
    <property type="entry name" value="LamG-like"/>
</dbReference>
<dbReference type="NCBIfam" id="NF012211">
    <property type="entry name" value="tand_rpt_95"/>
    <property type="match status" value="1"/>
</dbReference>
<dbReference type="SUPFAM" id="SSF49899">
    <property type="entry name" value="Concanavalin A-like lectins/glucanases"/>
    <property type="match status" value="12"/>
</dbReference>
<keyword evidence="2" id="KW-0479">Metal-binding</keyword>
<feature type="compositionally biased region" description="Basic and acidic residues" evidence="6">
    <location>
        <begin position="3324"/>
        <end position="3336"/>
    </location>
</feature>
<dbReference type="OrthoDB" id="2101621at2759"/>
<dbReference type="PANTHER" id="PTHR19277:SF125">
    <property type="entry name" value="B6"/>
    <property type="match status" value="1"/>
</dbReference>
<evidence type="ECO:0000256" key="7">
    <source>
        <dbReference type="SAM" id="Phobius"/>
    </source>
</evidence>
<organism evidence="9 10">
    <name type="scientific">Chara braunii</name>
    <name type="common">Braun's stonewort</name>
    <dbReference type="NCBI Taxonomy" id="69332"/>
    <lineage>
        <taxon>Eukaryota</taxon>
        <taxon>Viridiplantae</taxon>
        <taxon>Streptophyta</taxon>
        <taxon>Charophyceae</taxon>
        <taxon>Charales</taxon>
        <taxon>Characeae</taxon>
        <taxon>Chara</taxon>
    </lineage>
</organism>
<comment type="cofactor">
    <cofactor evidence="1">
        <name>Ca(2+)</name>
        <dbReference type="ChEBI" id="CHEBI:29108"/>
    </cofactor>
</comment>
<feature type="region of interest" description="Disordered" evidence="6">
    <location>
        <begin position="1"/>
        <end position="34"/>
    </location>
</feature>
<sequence length="7993" mass="872425">MISNFTQSKDGWRRPADEDAGMLQHMPPNRLHSRDGEHQWLLGTASSRSRPSTSFVSSGTVAELRTSTRHAVGSSFQNQIHVRTGAGSGLGSFNRSWELGEHVLDSHRGKARRSARARRGLERGNLLQDLSPLHAGLLSGIDSDLTSGDAASYRDSKVNDGLPTTVPPSMRNMLLYAQHLTELQEWKLLGSDTGIGERGGGRGGDRDRFPSRVRSTIDVQQAADNEIGCGFYDIFYEGCAPCFYSSTECTDERRELLASNQFYDFYRGLLAHAPILEYTDAFEDSTGVTFGVRGMGKRRVRWSRKTPAFTPRGDIYLGGLAPTETLSMQVSALQNSTATLKFRFDIVADGPVGVNGPQPVLRLSGEEMLPQPESMFAAPKHVLGVPHYQLSYVFRYESRTLKAWISLRGLLAGTWGVDNVELKSEVDNYRPWAEDREETSNPDQPLTIELRGHDPECSKLTYLVTSVPERGTLFLCTCDSIWTQAIMPAMLPAKVPGPCNRVVYVPQANMPGAADASDINRGMPFDSFLYAVRDQGGLDSRPARVTVYIKTDFYPGTPVAGVAGFALAFDGQDDVLSIARTPSTMGRLTQLTVDVRFLMMADEGHRNALVSRKGGFWFGWDRLGGLGMEIQGEDGNFVGVWTMLKYNDRRWHHAAATWNESALAIYIDGQLVESTQVHITAISPSSFSYASPGDGGILVGADPSQESDGYFHGYVDELRLWNRSLNEAEIRDCMMMEGQLNTTEERGLFVYLQFNDNEYSLPVVFDQTHDRNDGFLGKLNSDGYSDGDNSHWPRYVASTAVFGNVVKMQEDESATILLHGGDKEGGVTFYISTLPRKGRLYTTQDGWTRRAEITSSPIRIGGNKVIYVPAKNGHGQPYDIFKYQAYDGKEFSYRQGVVIHVESVNDPPIVAPRTIYAFRAARVVVLLQAEDPEGEQTTLQIDTLPEKGLLYQASDTGRVAIGRPITTPGTIVTNKDGCLVYYPLFNGHDLDGMPYDSFSYLANDGLLDSPEATVTIHVSEAGLEEKPVAGPGGYALLFDGVDDVLYLGTLEDYLTFPPSSPPLSSSLSSVVSSSLSSSSSTSSSPSSSSPLSLRSLSSSLSRRVMDAVLGPFAVECWFRTSALMGEKDITLIVAGPFVLRWTKVAGLQFSVGSKLVVDSFMTCNDGTWHHVSAAWNASSATMIVDGKQIATSSRTAEPVLPETAAMWDWKSTRVIAGGGLMNGTQGFYSGAIDEIRIWRTERDAQSVQGDMMDPLLGDLPLGLVGHYRLNEAHGDRLENAATGARDGERGLDGLQRTQPTWIASTAPIQSAVVAREGEDTLIHLRGSDTMGRELEVIIIRLPGYGHLYQVEDADDPTAPAVGAAASGGHLLRSMTSRSEEGWRTMADKLSSDTLSEAKDAGRSVIWANDKETGERRMVSSTWKAKFRRGTLIDSVPVIAKRRMVIYNSGVGLAGVGLGSFEYVVGYIAALVPGFYTPGLGESPWPRLLFYDENVNELLPAESYVSSPRTLTVDVERVHGTPTGCENVSECVVHLAYGETDDVVIPLAARHHQYSQEALTVRISRLPERGVLRLINGKPIREIDTLVNFSSPMAGNLSQGWREGFLVLYSPPINAKGSPFDWFGYHVVDNAGLMSAESWVVINVEDTGMTFPRPVVGSAGLALLFDGVDDIVTLGKLSTYGIDGTGVAIACWFRASALLGVKASALVVGGPYQLIWTPFLGLQFRAGSAVAATYAQYNDGSWHFVVGSWDGREASISVDFRTVAVARSDRDIWETRDLVSAENHVLTVGGDINSTARNYRGEVDELSLWKRHVPLVAVNRAAKGQAFLGNELGLVGYWRFNEATGTGVRNEKTGSSAQSAAPDIFPTEIAAALEGGGSNASRTLLGENEEENLVGMGLRGAVDTQPQRVISTLPLSNTADVEEETMLPLDIVAVSENDAVPPKVRISVTPKHGTVRAEGFNKPLTRFTRVPASAHLTYLPTKHFIGEDRLIYTVEDGVLQSIPQSFSIFVNRKMQPSLASSLLVQMDFHSPSPVTVDLSSSSSSSVAATPKNLRQIQNQSTIEFLVTELPWRGVLYMGLSAEGRPESPIVEPGTTLPSSKIIYMPMLNAPADEDSFKYALFNRGSGLSGPEATVKLVGTETGLDRADTPVAGPAGLALSFDGRSSVATLGSLQDYSVRKDMMFLECWFRTSAVSSALPMTLVSAGSIFAIKLHSLHGATLSIGAKTVSIFDSFNQGSWHHLVASYNGSHALLMIGNRTATATGTAAARAATYDERNSAETAVTLGASLAADTPRSYLDYLNGEIDDLQIGPTEEGITGRFLFNEPLGSQLVNEIPDRPGGTLGWQGANVPARVTSTAPIQGLPLVPSPVITLLEDSTVTIKLLAFSSESMHRLEFTIVELPLKGSLFAVDRFGRRGPGISHVPRVLSRPYVMFQPLADTFSTPRDEVYATFAYVANVVGPLPAWTSAVVRVALVVHPLDDPPFMASTTMNVEVAENSVVNITLTGSDKEEEDLVYTITTIPTAGLLFQVDGTLISSLWTNVTDPYHVVRFAAPLNQRGSPLTSFGYVVSDGGMHSEECTVNIHVAGDAALRVDGYGALAMDDVDLLQGGGSFSIEAWIRADNSTTSFAATIIETAHAQLMLSESGMPEAELDFPWPSSNGSMPVKAGNPAYLTPWRDRWHHLVVVVDAGMGGGLSNFFVDGMPISTQSSLGDWTKVMLMRELESSSKAFQTRMLIGSDRDWKAPYKGDIDDVRIWRRGLQTFEIHSLFANGRLSSGGSEEGLISHFSFDDAPINWSASSNTSMRQEHSDMLTKDLIKPSRRVRQLGETSLVKTHSPTLGISSLAKSLQPHLGARGTAGYALCLDGIDDFGEFAFDSRNGEKILTIHGGVTMEMWFKISSVVSTGTVAIADIGTLSVRWTRVGGFGVHLVGDLSVNAVTRMQLNDGWWHHMALIAEVEDFQPGRDSLPDTRSHWKVSLQLVVDGIVVINSSDSTVVVSRHPFTLPFSVTLGSSYGLVKDQDQDSVKHQVRGSFLAGVIDEFRLFDHKRSLEEIEKTRALTLYKAGFNAWPNSTNSSTPAGRTSPSGTNSSAAGGLNKHGDGGVGIGGQGNGLLAYYPFDNDLGNVAVDWSGKGHNLELRGDPVWLYSTAPLWSNGTEVPEDGKDIVVHLEGADVDGDAIRYSIVELPPRDHGTVFNLPDNSVPMTGVPAIVTDPGGRILFRPEKDFHGIACLWYVADDGRHTSPPGLVAIDVTPMNDAPVLKPSLTVRLSKNRTWAVIRLPAAHDVEQQEWEVNHTISTLPLKGSLFQVDMEQERSSSSRRRMVRRSREVLASDSTSDRGEDLYSVGEPILHPFTVVSHPEGLVLYQVAPDAAGEPGVVYDQFGYQSWDSVASSEEGVALIFLEMGRGAHQPVIAPAGNALILGAGPIVGNFSSVEANLLWGLLDQLTVELWMRTSTAVNQDTLLLQLANARPGSSLLKVQLKCNALGGLTLEVRRRRRRMSVAHSLVHINDGAWHHVAATYTRTMITLHVDGVIVSSAKVRNGTRRNRVRRWPLLVLNHLSLGGTGGDDSRKCCQFTGSIDELRIWDLARSEDEIKRGMRCILTGMERELLLYFNFDEQTMNTTNITTSTRTDIATVNSTKNSTRNSTMGMMWPVNDDDMLQGVAQWIGAIDVQFLGNVTWEASSAPITEFVISGVEGQTVRINLPVINMLSASPLFVINAIPTRGTLLDDNQNVITNAPWELNSSVVWFVGKPHESGDRYANFKYIAIDDGGVKSDEGTINITFRRIPEAPSPFLMETTIKVSDSQPELIALTVRDHDLMDVTGEKREQVQFRITTLPHIGRLYQVEEDPFLKKWQQYYESEAGNDKTALLWSPISSPGTIVKRVNVDESQGIATAFVLYSVADGYGDFFPRASQVEAWQWHHHMLWQLPPSNNSGRGAELGTTLDSEVGGDAQTMTFLGYVAEDADNLRSPEARVLLSLSSEIYGRSSVSSGEIPAQLKRPAPRALSVFSMAGFALALDGIDDYILVQNRPSTRRRNRESSIISLRGIFTVELWMKTSTPVQEGVTLLTRPGVWTLSWTKNQDLAFHYQYGLVNKTTTIVTCRVVLLVGADEFLSGDRFFNGALDEIRLWSIPRTDMQLKEAMHAAISGRERGLVGYWQFENKQMLIAEVMREEYSEVILQPGAASLMIVNDTTRNGLHGLLVGRSLSQGPFIRSEVPLAWHRLVTDTQTPLRIQLLAVGGDDGASSLTFTITRLPSYGRLSKSNGKRINRVPYQLPKGSSIVIYTPSTRSRAESNYSLGQLPPPTTTTATATANMHGNVTDGQQFETEPWEQKLNDSEKVKENKSTAAVKPEPWIYRDDFSFLASDGAQQSKQVNGTIYVVHTNSVPVAKPTAASVTEGRGVVINLSVVDADQNDNLKIIISTLPDYGSLFQVASDGLSPEELIQVPGVEVKAYDRSTRTGAVFFRAMEGITDGYPSPGRREAKHASFTFMATDGMADSSGAQVDLEIGQDVQYPIFGGIRGYAIRCDGVDDYVSLTGYQRGVRRSGFTVEAWVRTVGAVFDGATIIGAGTFSLAWSALGGMGLHFRSTWWEGASSSLPDYSLHSYMSINDGLWHHVAATWKPPDAEHKASQAWLYIDGNLVASKVWPSYNGAIGSIITVGRSCGINTTTTSKITRTSATALARTSSKKALPARTKNESPSESIRSTATLPDASLSWVRDLLGQTNSPEVLPGLLKPDGGDSFFSGMMDEIRMYSPPLSEDKLRESMNWSVEPSNNPPNLVLHLRFNNLQDLSTGTVLDLSPEPGLGNVKQGKLHGSPTMVISDVPIALKVETAMDVPLSIDLAGTDAYFSNLSAIITALPEAGALHQVDRDGSAGEKITDTFVAVTDELMRVVFVPEPGTKGDPTSRPPYRYASFRYTINDGKMNSAEDTVVVFVKRVQYPPKVVKKYMEVQVKGVEDIPIVLQGTDRDDDLLTTYITTLPTFGLLYQAAGWAADSERGAVGKRIQRGDLISRPWTPLSNHSNTVLFSPATGDLLTEIKQLEVDTAFFGWTVTDGRMFQIDVTEALVVFRFPRGNQPVHQWPANGDGADVRPVAGEAGMAAAFDGLHGRLVIHGESLHQLRSEMTVEAWVKTSVGTCMGAIVSSSSFILSLHPIFGVRFTVYLGEKRQPYTTVPTHSPLPLNDGGWHFISGVFMGNSMWLYVDGRLAGRKDLAVAIPFELPKISTLTIGGSITGGHKAFSGLIDDVRLWSVGLQPSTYVPDGGYHWTARGQGLVGNEQGLVGYWRFNQFILEEISVDSESKGNGQVGQEEREQFTVLLVPNECCATNRSKYPFGVELDDDSFDLVASSDREGGVAVIPSGAPIADDVVLPEDVPWSITFWAFGGVPVITRLPAHGVLVRQDNNQSIDRAPLVLETPVVRATYFPEKNYNTEEDPNGPDSIEYHTVGVNGLESPTVRINIHVASVNDPPYVLYYTRNKTLQASEPTMLRMVGADADGPPPKLLITQLPHWGHLYQVTNDQDIGELMTFGPAEVYNKDGYVWFKPLANAYGDAYDELTFIFKDSEGASSEETTVIITALPDTVLGLQGQGQLPLMSAMDTLVEDLHAYTIEFWLKPQSVINATYSMTPSFTPLGRREGGSTQYSLHKMFGRHDSGLSTGPYIFAEDPSESIMPLLAASYGFPLLSDGSEGMTATQLLLRQKMRQRRQLLSLDNYDDRRGKKAQEDVLIMDEENRPMKLHGSHKKKGIQQSNLHKLHNKKKVERAPRRQANWKSTLQHTKPGVVQEAGLHAGGELTIPSSSLNPAAQEAIVAVEEEEDEEDHEETERARRVNRTLSGQDSDWDFDFRTYKTFPIAMNFSNAARQNLSLDIKRKRPRKNQWHHIAAVFDGRLKSLYVDGLLQSSQAVQPRNASSSGGRGGVQLQGHLGALSSLFNTYITLPGAVPPAPTGWTPPSRKKRVPTPPPSRQNISLGEYAGLLDQLRIWNQARTQGQLADTLFTHLTGAEDHLLFYAAFDRDPPKIVTAVSSYLLHDSADSQVDEMSTAATEASENTGSKRPVAGGRKLAAEGDSLVVWEEGPNMSATTDGVRIVVNKPVAGVAGYALHLNSSGPVAVFGDDVLGNGAHLFNGSTNSSFTIEMWFRTTESSGGPSVLLSKGWVLPKWEGAFSLQWTRFHGFGFFIQNRHGDRFSLSTEMGFNDGAWHWVSAIWDNGKPGLYVDGRPAAVVCHVEAVNYHGTEPDYLPPMPCSDFSCWADWQDCASVFPCDDPIILGSDPKGLQISRFSGTIDDFHLLSKARTPTEIAKDYAQGKLGNESDPSSVAFFRFNEATGTVLHDSRYLRTVSLGGGKDSGNQSNATANVTYGHIQLPPQKSTSAKARENDIPINVAGLWVASSIPYTHSQYIHGFKSPAYTYFDLYGADADGDALDFYVTHVPEFGILYDSPDGGITRGHRILKNGTLVRSRRLLFRPVQRFWAKDEILPMSYGSFAYAVSDGKELSRSEGWEILVYRDNIPPEAFSKTVTTMEDTPLDISLDGIDPEGGSLYAEILAGPVHGILTPNLTIFASQDSVNGSVHVSYVPNPDFNGPDVFQFVLIDRLESSSNVASIFITVTPVDDPPQVTMPGSLEMYNPYERLRDVAVMDVDELDEDNDPSNIAVLTVTLTARKGVLVYESMETEFGRQTSYVTWEKMKSAIKRPNMTLSGTAREVREMMDMVYYYNLDLVTGGAGNDTVAIQVSDAGSRSGPGGPHFTTKRMKVFVVETPFRSVRFSDDGHEIYVEYKEATDRAGMPVGIPRGCRPLLRRRTVDVLGDNATCEWLDSSTYVISLGPFPIIEPEWYLLSTGKRVAFEHSREIVPSSHHMIGPPMTPLRPEAQVFGPTRVGPCDGLTLEALGSAGHAGRLMQFKWGYVGSSLWLRSMAKAAKAPRIVLRPRDVKATGSYTFTLQVRNFLRMRSTPVRFTFKRMEDEMPIVYIDGGAHITTFPAAPVRLRAIAKPASVCETLNHKRSSRIQSEHPSPPPPPAPTSEWEDGAAGGKSQQLTYSWSQVRGPRVALAALSLPTGLHKAVLMLPPYTLSSALEPYVFRVVVVDPTRPWLRGSATVHIAVPSRPLYAVLDGGSRVINGRRAFDLNASNSQDPDSNQSKLVYSWSCTMRAAMIKAYPSSSSSSNESRPCMPRTGRTLNFPGPRSSSWRIAAGVLPVALFTFTVTISVDDEQDSRTSQASVNIKIVNEDAPLVMFEPPSLTSRPQPPKVNPAQRLLISAKGFSVAGRKVVYFWAIRPQGGRGVGVEAAGLGWELHKGLAETDQNSFTWDSVQLDAPDMCQDIQLPECLQTPRRTPDLSNPAVCPTGPSGRHLLLREGALAAGRYVLYFRATSLDTGISATAAMPLVVDSFPRGTLPLVVPRHGIELTTVFGVTISRWKDDDGPLLYEFGFMEDGEFASLSGLYSSRVKYMFLPPGNRKVAVRAYDAWMAAGTSGARVDVALLSTIGHSAVEVQSRVTDLIHKGPSLLWDGNMDESLALAALASASLNEATCNDLSTNDPSACLDADLDVAAAVHNREWAINLAMRSGDHGAAIPSVVKTIRWLTKVGAELSEDAMDSTTAFVVNKVRSALELSNLDGFTFELGADFLHVVSNLLLAGVLGYQNSTLLERDVARTLTALIPDISLAVIKSRAGIAPGVVEENPPGGTRVFLAKWFKNELQELPKEAQNLGEFTLPPSIVAYVNPEDLYDADSVAFTYNSFSPGLNPFQFAASESASSRVVGFQMFSSLTPMGANLATNNTYQPQPPSPSQSHGPTSFRPARLLRLIDNSPIQLRVQRLTNRPSALTPYCLYFQRAADKWTAQGVYTDTSSDAGTAGAVVLCTTTRLADHALFDLPRGPPGPPAPPSRAPPSLEEERRRAAADRRKTRFIIAFSVVGASFLLLLCCTALLYRRRRKSQVLLLSKAKKEQEQLEQRLRDSGPTPEPTAASLPNKAVRTSAMLEAEDNPSALSAPR</sequence>
<keyword evidence="5" id="KW-1015">Disulfide bond</keyword>
<dbReference type="GO" id="GO:0046872">
    <property type="term" value="F:metal ion binding"/>
    <property type="evidence" value="ECO:0007669"/>
    <property type="project" value="UniProtKB-KW"/>
</dbReference>
<feature type="domain" description="Laminin G" evidence="8">
    <location>
        <begin position="3417"/>
        <end position="3600"/>
    </location>
</feature>
<feature type="region of interest" description="Disordered" evidence="6">
    <location>
        <begin position="7948"/>
        <end position="7993"/>
    </location>
</feature>
<dbReference type="Pfam" id="PF13385">
    <property type="entry name" value="Laminin_G_3"/>
    <property type="match status" value="7"/>
</dbReference>
<dbReference type="EMBL" id="BFEA01000092">
    <property type="protein sequence ID" value="GBG67786.1"/>
    <property type="molecule type" value="Genomic_DNA"/>
</dbReference>
<dbReference type="Proteomes" id="UP000265515">
    <property type="component" value="Unassembled WGS sequence"/>
</dbReference>
<dbReference type="PROSITE" id="PS50025">
    <property type="entry name" value="LAM_G_DOMAIN"/>
    <property type="match status" value="1"/>
</dbReference>
<dbReference type="Gene3D" id="2.60.120.200">
    <property type="match status" value="12"/>
</dbReference>
<keyword evidence="4" id="KW-0106">Calcium</keyword>
<dbReference type="Gramene" id="GBG67786">
    <property type="protein sequence ID" value="GBG67786"/>
    <property type="gene ID" value="CBR_g911"/>
</dbReference>
<feature type="region of interest" description="Disordered" evidence="6">
    <location>
        <begin position="3310"/>
        <end position="3336"/>
    </location>
</feature>
<evidence type="ECO:0000256" key="3">
    <source>
        <dbReference type="ARBA" id="ARBA00022729"/>
    </source>
</evidence>
<evidence type="ECO:0000256" key="5">
    <source>
        <dbReference type="ARBA" id="ARBA00023157"/>
    </source>
</evidence>
<feature type="compositionally biased region" description="Polar residues" evidence="6">
    <location>
        <begin position="3070"/>
        <end position="3089"/>
    </location>
</feature>
<keyword evidence="7" id="KW-0472">Membrane</keyword>
<dbReference type="InterPro" id="IPR002859">
    <property type="entry name" value="PKD/REJ-like"/>
</dbReference>
<feature type="transmembrane region" description="Helical" evidence="7">
    <location>
        <begin position="7908"/>
        <end position="7930"/>
    </location>
</feature>
<feature type="region of interest" description="Disordered" evidence="6">
    <location>
        <begin position="7775"/>
        <end position="7796"/>
    </location>
</feature>
<feature type="compositionally biased region" description="Basic and acidic residues" evidence="6">
    <location>
        <begin position="7948"/>
        <end position="7957"/>
    </location>
</feature>
<evidence type="ECO:0000256" key="4">
    <source>
        <dbReference type="ARBA" id="ARBA00022837"/>
    </source>
</evidence>
<dbReference type="InterPro" id="IPR001791">
    <property type="entry name" value="Laminin_G"/>
</dbReference>
<dbReference type="SMART" id="SM00560">
    <property type="entry name" value="LamGL"/>
    <property type="match status" value="4"/>
</dbReference>
<keyword evidence="7" id="KW-1133">Transmembrane helix</keyword>
<feature type="region of interest" description="Disordered" evidence="6">
    <location>
        <begin position="7159"/>
        <end position="7179"/>
    </location>
</feature>
<gene>
    <name evidence="9" type="ORF">CBR_g911</name>
</gene>
<dbReference type="PANTHER" id="PTHR19277">
    <property type="entry name" value="PENTRAXIN"/>
    <property type="match status" value="1"/>
</dbReference>
<feature type="region of interest" description="Disordered" evidence="6">
    <location>
        <begin position="4687"/>
        <end position="4708"/>
    </location>
</feature>
<keyword evidence="3" id="KW-0732">Signal</keyword>
<protein>
    <recommendedName>
        <fullName evidence="8">Laminin G domain-containing protein</fullName>
    </recommendedName>
</protein>
<dbReference type="CDD" id="cd00110">
    <property type="entry name" value="LamG"/>
    <property type="match status" value="2"/>
</dbReference>
<evidence type="ECO:0000256" key="1">
    <source>
        <dbReference type="ARBA" id="ARBA00001913"/>
    </source>
</evidence>
<keyword evidence="10" id="KW-1185">Reference proteome</keyword>
<evidence type="ECO:0000256" key="2">
    <source>
        <dbReference type="ARBA" id="ARBA00022723"/>
    </source>
</evidence>
<dbReference type="Pfam" id="PF02010">
    <property type="entry name" value="REJ"/>
    <property type="match status" value="1"/>
</dbReference>
<dbReference type="SMART" id="SM00282">
    <property type="entry name" value="LamG"/>
    <property type="match status" value="6"/>
</dbReference>
<accession>A0A388KCQ1</accession>
<comment type="caution">
    <text evidence="9">The sequence shown here is derived from an EMBL/GenBank/DDBJ whole genome shotgun (WGS) entry which is preliminary data.</text>
</comment>
<evidence type="ECO:0000313" key="10">
    <source>
        <dbReference type="Proteomes" id="UP000265515"/>
    </source>
</evidence>
<dbReference type="InterPro" id="IPR013320">
    <property type="entry name" value="ConA-like_dom_sf"/>
</dbReference>
<keyword evidence="7" id="KW-0812">Transmembrane</keyword>
<name>A0A388KCQ1_CHABU</name>
<feature type="compositionally biased region" description="Pro residues" evidence="6">
    <location>
        <begin position="7876"/>
        <end position="7888"/>
    </location>
</feature>
<feature type="region of interest" description="Disordered" evidence="6">
    <location>
        <begin position="5944"/>
        <end position="5968"/>
    </location>
</feature>
<reference evidence="9 10" key="1">
    <citation type="journal article" date="2018" name="Cell">
        <title>The Chara Genome: Secondary Complexity and Implications for Plant Terrestrialization.</title>
        <authorList>
            <person name="Nishiyama T."/>
            <person name="Sakayama H."/>
            <person name="Vries J.D."/>
            <person name="Buschmann H."/>
            <person name="Saint-Marcoux D."/>
            <person name="Ullrich K.K."/>
            <person name="Haas F.B."/>
            <person name="Vanderstraeten L."/>
            <person name="Becker D."/>
            <person name="Lang D."/>
            <person name="Vosolsobe S."/>
            <person name="Rombauts S."/>
            <person name="Wilhelmsson P.K.I."/>
            <person name="Janitza P."/>
            <person name="Kern R."/>
            <person name="Heyl A."/>
            <person name="Rumpler F."/>
            <person name="Villalobos L.I.A.C."/>
            <person name="Clay J.M."/>
            <person name="Skokan R."/>
            <person name="Toyoda A."/>
            <person name="Suzuki Y."/>
            <person name="Kagoshima H."/>
            <person name="Schijlen E."/>
            <person name="Tajeshwar N."/>
            <person name="Catarino B."/>
            <person name="Hetherington A.J."/>
            <person name="Saltykova A."/>
            <person name="Bonnot C."/>
            <person name="Breuninger H."/>
            <person name="Symeonidi A."/>
            <person name="Radhakrishnan G.V."/>
            <person name="Van Nieuwerburgh F."/>
            <person name="Deforce D."/>
            <person name="Chang C."/>
            <person name="Karol K.G."/>
            <person name="Hedrich R."/>
            <person name="Ulvskov P."/>
            <person name="Glockner G."/>
            <person name="Delwiche C.F."/>
            <person name="Petrasek J."/>
            <person name="Van de Peer Y."/>
            <person name="Friml J."/>
            <person name="Beilby M."/>
            <person name="Dolan L."/>
            <person name="Kohara Y."/>
            <person name="Sugano S."/>
            <person name="Fujiyama A."/>
            <person name="Delaux P.-M."/>
            <person name="Quint M."/>
            <person name="TheiBen G."/>
            <person name="Hagemann M."/>
            <person name="Harholt J."/>
            <person name="Dunand C."/>
            <person name="Zachgo S."/>
            <person name="Langdale J."/>
            <person name="Maumus F."/>
            <person name="Straeten D.V.D."/>
            <person name="Gould S.B."/>
            <person name="Rensing S.A."/>
        </authorList>
    </citation>
    <scope>NUCLEOTIDE SEQUENCE [LARGE SCALE GENOMIC DNA]</scope>
    <source>
        <strain evidence="9 10">S276</strain>
    </source>
</reference>
<proteinExistence type="predicted"/>
<feature type="region of interest" description="Disordered" evidence="6">
    <location>
        <begin position="7001"/>
        <end position="7030"/>
    </location>
</feature>
<dbReference type="InterPro" id="IPR051360">
    <property type="entry name" value="Neuronal_Pentraxin_Related"/>
</dbReference>
<evidence type="ECO:0000256" key="6">
    <source>
        <dbReference type="SAM" id="MobiDB-lite"/>
    </source>
</evidence>
<evidence type="ECO:0000259" key="8">
    <source>
        <dbReference type="PROSITE" id="PS50025"/>
    </source>
</evidence>